<keyword evidence="3 6" id="KW-0479">Metal-binding</keyword>
<organism evidence="8 9">
    <name type="scientific">Henriciella barbarensis</name>
    <dbReference type="NCBI Taxonomy" id="86342"/>
    <lineage>
        <taxon>Bacteria</taxon>
        <taxon>Pseudomonadati</taxon>
        <taxon>Pseudomonadota</taxon>
        <taxon>Alphaproteobacteria</taxon>
        <taxon>Hyphomonadales</taxon>
        <taxon>Hyphomonadaceae</taxon>
        <taxon>Henriciella</taxon>
    </lineage>
</organism>
<dbReference type="InterPro" id="IPR013149">
    <property type="entry name" value="ADH-like_C"/>
</dbReference>
<dbReference type="InterPro" id="IPR036291">
    <property type="entry name" value="NAD(P)-bd_dom_sf"/>
</dbReference>
<keyword evidence="5" id="KW-0560">Oxidoreductase</keyword>
<proteinExistence type="inferred from homology"/>
<dbReference type="SUPFAM" id="SSF50129">
    <property type="entry name" value="GroES-like"/>
    <property type="match status" value="2"/>
</dbReference>
<evidence type="ECO:0000256" key="5">
    <source>
        <dbReference type="ARBA" id="ARBA00023002"/>
    </source>
</evidence>
<keyword evidence="9" id="KW-1185">Reference proteome</keyword>
<dbReference type="Gene3D" id="3.40.50.720">
    <property type="entry name" value="NAD(P)-binding Rossmann-like Domain"/>
    <property type="match status" value="1"/>
</dbReference>
<evidence type="ECO:0000313" key="9">
    <source>
        <dbReference type="Proteomes" id="UP000265431"/>
    </source>
</evidence>
<dbReference type="PANTHER" id="PTHR43350">
    <property type="entry name" value="NAD-DEPENDENT ALCOHOL DEHYDROGENASE"/>
    <property type="match status" value="1"/>
</dbReference>
<dbReference type="Proteomes" id="UP000265431">
    <property type="component" value="Unassembled WGS sequence"/>
</dbReference>
<name>A0A399R2Q3_9PROT</name>
<gene>
    <name evidence="8" type="ORF">D1224_09805</name>
</gene>
<dbReference type="Gene3D" id="3.90.180.10">
    <property type="entry name" value="Medium-chain alcohol dehydrogenases, catalytic domain"/>
    <property type="match status" value="1"/>
</dbReference>
<dbReference type="AlphaFoldDB" id="A0A399R2Q3"/>
<feature type="domain" description="Enoyl reductase (ER)" evidence="7">
    <location>
        <begin position="13"/>
        <end position="363"/>
    </location>
</feature>
<dbReference type="GO" id="GO:0016616">
    <property type="term" value="F:oxidoreductase activity, acting on the CH-OH group of donors, NAD or NADP as acceptor"/>
    <property type="evidence" value="ECO:0007669"/>
    <property type="project" value="UniProtKB-ARBA"/>
</dbReference>
<dbReference type="PROSITE" id="PS00059">
    <property type="entry name" value="ADH_ZINC"/>
    <property type="match status" value="1"/>
</dbReference>
<dbReference type="Pfam" id="PF08240">
    <property type="entry name" value="ADH_N"/>
    <property type="match status" value="1"/>
</dbReference>
<evidence type="ECO:0000256" key="2">
    <source>
        <dbReference type="ARBA" id="ARBA00008072"/>
    </source>
</evidence>
<evidence type="ECO:0000313" key="8">
    <source>
        <dbReference type="EMBL" id="RIJ24505.1"/>
    </source>
</evidence>
<dbReference type="InterPro" id="IPR020843">
    <property type="entry name" value="ER"/>
</dbReference>
<keyword evidence="4 6" id="KW-0862">Zinc</keyword>
<dbReference type="SMART" id="SM00829">
    <property type="entry name" value="PKS_ER"/>
    <property type="match status" value="1"/>
</dbReference>
<comment type="caution">
    <text evidence="8">The sequence shown here is derived from an EMBL/GenBank/DDBJ whole genome shotgun (WGS) entry which is preliminary data.</text>
</comment>
<dbReference type="InterPro" id="IPR011032">
    <property type="entry name" value="GroES-like_sf"/>
</dbReference>
<evidence type="ECO:0000256" key="3">
    <source>
        <dbReference type="ARBA" id="ARBA00022723"/>
    </source>
</evidence>
<dbReference type="Pfam" id="PF00107">
    <property type="entry name" value="ADH_zinc_N"/>
    <property type="match status" value="1"/>
</dbReference>
<evidence type="ECO:0000259" key="7">
    <source>
        <dbReference type="SMART" id="SM00829"/>
    </source>
</evidence>
<dbReference type="RefSeq" id="WP_119379694.1">
    <property type="nucleotide sequence ID" value="NZ_QWGB01000005.1"/>
</dbReference>
<dbReference type="FunFam" id="3.40.50.720:FF:000003">
    <property type="entry name" value="S-(hydroxymethyl)glutathione dehydrogenase"/>
    <property type="match status" value="1"/>
</dbReference>
<dbReference type="OrthoDB" id="9809185at2"/>
<dbReference type="PANTHER" id="PTHR43350:SF2">
    <property type="entry name" value="GROES-LIKE ZINC-BINDING ALCOHOL DEHYDROGENASE FAMILY PROTEIN"/>
    <property type="match status" value="1"/>
</dbReference>
<dbReference type="InterPro" id="IPR002328">
    <property type="entry name" value="ADH_Zn_CS"/>
</dbReference>
<evidence type="ECO:0000256" key="1">
    <source>
        <dbReference type="ARBA" id="ARBA00001947"/>
    </source>
</evidence>
<dbReference type="CDD" id="cd08278">
    <property type="entry name" value="benzyl_alcohol_DH"/>
    <property type="match status" value="1"/>
</dbReference>
<comment type="cofactor">
    <cofactor evidence="1 6">
        <name>Zn(2+)</name>
        <dbReference type="ChEBI" id="CHEBI:29105"/>
    </cofactor>
</comment>
<accession>A0A399R2Q3</accession>
<dbReference type="SUPFAM" id="SSF51735">
    <property type="entry name" value="NAD(P)-binding Rossmann-fold domains"/>
    <property type="match status" value="1"/>
</dbReference>
<sequence length="369" mass="39103">MTQAARAAIVDKAEAEFRLADVQIDDPGPHEVRIRIIATGLCHTDLAVRDGMLPTNFPVVLGHEGAGIIEAAGKHVDGLKTGDRVVLSYGSCGCCRPCMEGDPAYCDDFTDLNFLNKRLGSEGKVFKDDVNAAFFQQSSFATYAIAHERNVVKVPDEAPLKLLGPLGCGIQTGAGAVLNTLAPRTGTSIAISGVGSVGLSAVMAAKLSGCQPIIAIDMQEDRLKLAQELGATHTIKADAGEVPEMVREIAPEGVDAVIECSGAKSAARKGWASLANRGALLIVGAPPGGTAYDFDANEHILSGRKIIGCVEGDSVVKVFIPRLIQHYLDGNFPFDRLVSEYRFDDINKAVQDMEDGKAIKPILIMSEDS</sequence>
<dbReference type="EMBL" id="QWGB01000005">
    <property type="protein sequence ID" value="RIJ24505.1"/>
    <property type="molecule type" value="Genomic_DNA"/>
</dbReference>
<evidence type="ECO:0000256" key="6">
    <source>
        <dbReference type="RuleBase" id="RU361277"/>
    </source>
</evidence>
<reference evidence="8 9" key="1">
    <citation type="submission" date="2018-08" db="EMBL/GenBank/DDBJ databases">
        <title>Henriciella mobilis sp. nov., isolated from seawater.</title>
        <authorList>
            <person name="Cheng H."/>
            <person name="Wu Y.-H."/>
            <person name="Xu X.-W."/>
            <person name="Guo L.-L."/>
        </authorList>
    </citation>
    <scope>NUCLEOTIDE SEQUENCE [LARGE SCALE GENOMIC DNA]</scope>
    <source>
        <strain evidence="8 9">CCUG66934</strain>
    </source>
</reference>
<dbReference type="GO" id="GO:0008270">
    <property type="term" value="F:zinc ion binding"/>
    <property type="evidence" value="ECO:0007669"/>
    <property type="project" value="InterPro"/>
</dbReference>
<protein>
    <submittedName>
        <fullName evidence="8">NAD(P)-dependent alcohol dehydrogenase</fullName>
    </submittedName>
</protein>
<dbReference type="InterPro" id="IPR013154">
    <property type="entry name" value="ADH-like_N"/>
</dbReference>
<evidence type="ECO:0000256" key="4">
    <source>
        <dbReference type="ARBA" id="ARBA00022833"/>
    </source>
</evidence>
<comment type="similarity">
    <text evidence="2 6">Belongs to the zinc-containing alcohol dehydrogenase family.</text>
</comment>